<dbReference type="AlphaFoldDB" id="A0A816Y0A9"/>
<gene>
    <name evidence="1" type="ORF">DARMORV10_A01P30210.1</name>
</gene>
<dbReference type="InterPro" id="IPR016024">
    <property type="entry name" value="ARM-type_fold"/>
</dbReference>
<organism evidence="1">
    <name type="scientific">Brassica napus</name>
    <name type="common">Rape</name>
    <dbReference type="NCBI Taxonomy" id="3708"/>
    <lineage>
        <taxon>Eukaryota</taxon>
        <taxon>Viridiplantae</taxon>
        <taxon>Streptophyta</taxon>
        <taxon>Embryophyta</taxon>
        <taxon>Tracheophyta</taxon>
        <taxon>Spermatophyta</taxon>
        <taxon>Magnoliopsida</taxon>
        <taxon>eudicotyledons</taxon>
        <taxon>Gunneridae</taxon>
        <taxon>Pentapetalae</taxon>
        <taxon>rosids</taxon>
        <taxon>malvids</taxon>
        <taxon>Brassicales</taxon>
        <taxon>Brassicaceae</taxon>
        <taxon>Brassiceae</taxon>
        <taxon>Brassica</taxon>
    </lineage>
</organism>
<dbReference type="EMBL" id="HG994355">
    <property type="protein sequence ID" value="CAF2152943.1"/>
    <property type="molecule type" value="Genomic_DNA"/>
</dbReference>
<evidence type="ECO:0000313" key="1">
    <source>
        <dbReference type="EMBL" id="CAF2152943.1"/>
    </source>
</evidence>
<dbReference type="Gene3D" id="1.25.10.10">
    <property type="entry name" value="Leucine-rich Repeat Variant"/>
    <property type="match status" value="1"/>
</dbReference>
<name>A0A816Y0A9_BRANA</name>
<dbReference type="Proteomes" id="UP001295469">
    <property type="component" value="Chromosome A01"/>
</dbReference>
<proteinExistence type="predicted"/>
<protein>
    <submittedName>
        <fullName evidence="1">(rape) hypothetical protein</fullName>
    </submittedName>
</protein>
<accession>A0A816Y0A9</accession>
<dbReference type="InterPro" id="IPR011989">
    <property type="entry name" value="ARM-like"/>
</dbReference>
<dbReference type="SUPFAM" id="SSF48371">
    <property type="entry name" value="ARM repeat"/>
    <property type="match status" value="1"/>
</dbReference>
<sequence>MVLPADAFKIAACKIIEGSDARADYDLHQFLLRGRRLKNSIAKQDSSPFSASLWSLGGADIDHELQRELGSKETQEDAAATLSLLSSCDSNMQPIGRAGALKPLIDVLDDDDASAFNTVSNRKQNQGFTRRGCFHTYQKGQSCSLG</sequence>
<reference evidence="1" key="1">
    <citation type="submission" date="2021-01" db="EMBL/GenBank/DDBJ databases">
        <authorList>
            <consortium name="Genoscope - CEA"/>
            <person name="William W."/>
        </authorList>
    </citation>
    <scope>NUCLEOTIDE SEQUENCE</scope>
</reference>